<evidence type="ECO:0000313" key="1">
    <source>
        <dbReference type="EMBL" id="TWF94259.1"/>
    </source>
</evidence>
<dbReference type="RefSeq" id="WP_222429448.1">
    <property type="nucleotide sequence ID" value="NZ_VIWX01000004.1"/>
</dbReference>
<gene>
    <name evidence="1" type="ORF">FHU35_14546</name>
</gene>
<dbReference type="EMBL" id="VIWX01000004">
    <property type="protein sequence ID" value="TWF94259.1"/>
    <property type="molecule type" value="Genomic_DNA"/>
</dbReference>
<organism evidence="1 2">
    <name type="scientific">Saccharopolyspora dendranthemae</name>
    <dbReference type="NCBI Taxonomy" id="1181886"/>
    <lineage>
        <taxon>Bacteria</taxon>
        <taxon>Bacillati</taxon>
        <taxon>Actinomycetota</taxon>
        <taxon>Actinomycetes</taxon>
        <taxon>Pseudonocardiales</taxon>
        <taxon>Pseudonocardiaceae</taxon>
        <taxon>Saccharopolyspora</taxon>
    </lineage>
</organism>
<accession>A0A561U4H1</accession>
<keyword evidence="2" id="KW-1185">Reference proteome</keyword>
<protein>
    <submittedName>
        <fullName evidence="1">Uncharacterized protein</fullName>
    </submittedName>
</protein>
<proteinExistence type="predicted"/>
<name>A0A561U4H1_9PSEU</name>
<reference evidence="1 2" key="1">
    <citation type="submission" date="2019-06" db="EMBL/GenBank/DDBJ databases">
        <title>Sequencing the genomes of 1000 actinobacteria strains.</title>
        <authorList>
            <person name="Klenk H.-P."/>
        </authorList>
    </citation>
    <scope>NUCLEOTIDE SEQUENCE [LARGE SCALE GENOMIC DNA]</scope>
    <source>
        <strain evidence="1 2">DSM 46699</strain>
    </source>
</reference>
<dbReference type="Proteomes" id="UP000316184">
    <property type="component" value="Unassembled WGS sequence"/>
</dbReference>
<dbReference type="AlphaFoldDB" id="A0A561U4H1"/>
<sequence length="197" mass="22475">MSTVVTLRAEWEVGPFWVSRGGGVSDPYDVDEISEIVLIEESLLRDVDQWDSDFQALYRPDDPASSGFAGEADRQNFVARGRLLAQRLRQSLDSSVEVRYSGDGTIGIEYFEAEGITTYYAKIDEGHPRNDPRGIVRRRVVGSTSYDEAFTRNLQWEPTEYLQRYRLGHDDIDHVKITKDEADAFIERMSKKLSGDQ</sequence>
<evidence type="ECO:0000313" key="2">
    <source>
        <dbReference type="Proteomes" id="UP000316184"/>
    </source>
</evidence>
<comment type="caution">
    <text evidence="1">The sequence shown here is derived from an EMBL/GenBank/DDBJ whole genome shotgun (WGS) entry which is preliminary data.</text>
</comment>